<keyword evidence="12" id="KW-1185">Reference proteome</keyword>
<dbReference type="GO" id="GO:0034220">
    <property type="term" value="P:monoatomic ion transmembrane transport"/>
    <property type="evidence" value="ECO:0007669"/>
    <property type="project" value="UniProtKB-KW"/>
</dbReference>
<feature type="transmembrane region" description="Helical" evidence="10">
    <location>
        <begin position="63"/>
        <end position="81"/>
    </location>
</feature>
<evidence type="ECO:0000256" key="5">
    <source>
        <dbReference type="ARBA" id="ARBA00023136"/>
    </source>
</evidence>
<name>A0A5P1X3C8_9LACO</name>
<reference evidence="11 12" key="1">
    <citation type="submission" date="2019-09" db="EMBL/GenBank/DDBJ databases">
        <title>Complete Genome Sequence of Lactobacillus nenjiangensis SH-Y15, isolated from sauerkraut.</title>
        <authorList>
            <person name="Yang H."/>
        </authorList>
    </citation>
    <scope>NUCLEOTIDE SEQUENCE [LARGE SCALE GENOMIC DNA]</scope>
    <source>
        <strain evidence="11 12">SH-Y15</strain>
    </source>
</reference>
<feature type="transmembrane region" description="Helical" evidence="10">
    <location>
        <begin position="33"/>
        <end position="57"/>
    </location>
</feature>
<dbReference type="AlphaFoldDB" id="A0A5P1X3C8"/>
<evidence type="ECO:0000313" key="11">
    <source>
        <dbReference type="EMBL" id="QER66961.1"/>
    </source>
</evidence>
<evidence type="ECO:0000256" key="8">
    <source>
        <dbReference type="ARBA" id="ARBA00035585"/>
    </source>
</evidence>
<evidence type="ECO:0000256" key="3">
    <source>
        <dbReference type="ARBA" id="ARBA00022692"/>
    </source>
</evidence>
<evidence type="ECO:0000256" key="10">
    <source>
        <dbReference type="RuleBase" id="RU004340"/>
    </source>
</evidence>
<evidence type="ECO:0000256" key="6">
    <source>
        <dbReference type="ARBA" id="ARBA00023303"/>
    </source>
</evidence>
<sequence>MLIIYVGMASGVGACLRLVCMDVFSHSSFFSKLYFPVVTFLINIVGSLLMGFIFYYLPDTTTNTLISVGVIGGFTTLSTFNDEMILLWKYHKLTCLLYGFLTYLVGLIVVLVMVR</sequence>
<evidence type="ECO:0000256" key="9">
    <source>
        <dbReference type="ARBA" id="ARBA00049940"/>
    </source>
</evidence>
<evidence type="ECO:0000256" key="2">
    <source>
        <dbReference type="ARBA" id="ARBA00022475"/>
    </source>
</evidence>
<protein>
    <recommendedName>
        <fullName evidence="10">Fluoride-specific ion channel</fullName>
    </recommendedName>
</protein>
<dbReference type="RefSeq" id="WP_137601820.1">
    <property type="nucleotide sequence ID" value="NZ_BJEB01000019.1"/>
</dbReference>
<evidence type="ECO:0000313" key="12">
    <source>
        <dbReference type="Proteomes" id="UP000325295"/>
    </source>
</evidence>
<dbReference type="InterPro" id="IPR003691">
    <property type="entry name" value="FluC"/>
</dbReference>
<dbReference type="KEGG" id="lnn:F0161_03090"/>
<comment type="function">
    <text evidence="9">Fluoride-specific ion channel. Important for reducing fluoride concentration in the cell, thus reducing its toxicity.</text>
</comment>
<feature type="transmembrane region" description="Helical" evidence="10">
    <location>
        <begin position="6"/>
        <end position="24"/>
    </location>
</feature>
<comment type="similarity">
    <text evidence="7 10">Belongs to the fluoride channel Fluc/FEX (TC 1.A.43) family.</text>
</comment>
<keyword evidence="4 10" id="KW-1133">Transmembrane helix</keyword>
<comment type="catalytic activity">
    <reaction evidence="8">
        <text>fluoride(in) = fluoride(out)</text>
        <dbReference type="Rhea" id="RHEA:76159"/>
        <dbReference type="ChEBI" id="CHEBI:17051"/>
    </reaction>
    <physiologicalReaction direction="left-to-right" evidence="8">
        <dbReference type="Rhea" id="RHEA:76160"/>
    </physiologicalReaction>
</comment>
<keyword evidence="3 10" id="KW-0812">Transmembrane</keyword>
<evidence type="ECO:0000256" key="7">
    <source>
        <dbReference type="ARBA" id="ARBA00035120"/>
    </source>
</evidence>
<comment type="subcellular location">
    <subcellularLocation>
        <location evidence="1">Cell membrane</location>
        <topology evidence="1">Multi-pass membrane protein</topology>
    </subcellularLocation>
</comment>
<dbReference type="Pfam" id="PF02537">
    <property type="entry name" value="CRCB"/>
    <property type="match status" value="1"/>
</dbReference>
<keyword evidence="6" id="KW-0407">Ion channel</keyword>
<dbReference type="OrthoDB" id="9815830at2"/>
<evidence type="ECO:0000256" key="1">
    <source>
        <dbReference type="ARBA" id="ARBA00004651"/>
    </source>
</evidence>
<proteinExistence type="inferred from homology"/>
<keyword evidence="5 10" id="KW-0472">Membrane</keyword>
<keyword evidence="2 10" id="KW-1003">Cell membrane</keyword>
<keyword evidence="6" id="KW-0406">Ion transport</keyword>
<accession>A0A5P1X3C8</accession>
<gene>
    <name evidence="11" type="ORF">F0161_03090</name>
</gene>
<dbReference type="GO" id="GO:0005886">
    <property type="term" value="C:plasma membrane"/>
    <property type="evidence" value="ECO:0007669"/>
    <property type="project" value="UniProtKB-SubCell"/>
</dbReference>
<feature type="transmembrane region" description="Helical" evidence="10">
    <location>
        <begin position="93"/>
        <end position="114"/>
    </location>
</feature>
<dbReference type="EMBL" id="CP043939">
    <property type="protein sequence ID" value="QER66961.1"/>
    <property type="molecule type" value="Genomic_DNA"/>
</dbReference>
<keyword evidence="6" id="KW-0813">Transport</keyword>
<evidence type="ECO:0000256" key="4">
    <source>
        <dbReference type="ARBA" id="ARBA00022989"/>
    </source>
</evidence>
<organism evidence="11 12">
    <name type="scientific">Paucilactobacillus nenjiangensis</name>
    <dbReference type="NCBI Taxonomy" id="1296540"/>
    <lineage>
        <taxon>Bacteria</taxon>
        <taxon>Bacillati</taxon>
        <taxon>Bacillota</taxon>
        <taxon>Bacilli</taxon>
        <taxon>Lactobacillales</taxon>
        <taxon>Lactobacillaceae</taxon>
        <taxon>Paucilactobacillus</taxon>
    </lineage>
</organism>
<dbReference type="Proteomes" id="UP000325295">
    <property type="component" value="Chromosome"/>
</dbReference>